<dbReference type="EMBL" id="CAXITT010000853">
    <property type="protein sequence ID" value="CAL1546773.1"/>
    <property type="molecule type" value="Genomic_DNA"/>
</dbReference>
<dbReference type="Gene3D" id="1.10.150.50">
    <property type="entry name" value="Transcription Factor, Ets-1"/>
    <property type="match status" value="1"/>
</dbReference>
<evidence type="ECO:0000313" key="2">
    <source>
        <dbReference type="EMBL" id="CAL1546773.1"/>
    </source>
</evidence>
<dbReference type="AlphaFoldDB" id="A0AAV2IL09"/>
<sequence>MAFCGNHFKPVYQSDNVPASGMTLYEPPFSVPVCYAWDANSIDNWLVDTGYGRYRPIFRQQNINGVSLLSLRPDDLRKWGVIDADDAHGILRNIARLRQTSRHMEPHELPGVTYTYYRSLYFGDQPPVSTQDQMSYSTWSVPDNATLRRIQSLSGGDTYGWFQRNRPHPTI</sequence>
<dbReference type="PROSITE" id="PS50105">
    <property type="entry name" value="SAM_DOMAIN"/>
    <property type="match status" value="1"/>
</dbReference>
<dbReference type="InterPro" id="IPR001660">
    <property type="entry name" value="SAM"/>
</dbReference>
<dbReference type="SMART" id="SM00454">
    <property type="entry name" value="SAM"/>
    <property type="match status" value="1"/>
</dbReference>
<reference evidence="2 3" key="1">
    <citation type="submission" date="2024-04" db="EMBL/GenBank/DDBJ databases">
        <authorList>
            <consortium name="Genoscope - CEA"/>
            <person name="William W."/>
        </authorList>
    </citation>
    <scope>NUCLEOTIDE SEQUENCE [LARGE SCALE GENOMIC DNA]</scope>
</reference>
<comment type="caution">
    <text evidence="2">The sequence shown here is derived from an EMBL/GenBank/DDBJ whole genome shotgun (WGS) entry which is preliminary data.</text>
</comment>
<evidence type="ECO:0000259" key="1">
    <source>
        <dbReference type="PROSITE" id="PS50105"/>
    </source>
</evidence>
<dbReference type="Proteomes" id="UP001497497">
    <property type="component" value="Unassembled WGS sequence"/>
</dbReference>
<name>A0AAV2IL09_LYMST</name>
<feature type="domain" description="SAM" evidence="1">
    <location>
        <begin position="37"/>
        <end position="100"/>
    </location>
</feature>
<dbReference type="CDD" id="cd09487">
    <property type="entry name" value="SAM_superfamily"/>
    <property type="match status" value="1"/>
</dbReference>
<proteinExistence type="predicted"/>
<keyword evidence="3" id="KW-1185">Reference proteome</keyword>
<organism evidence="2 3">
    <name type="scientific">Lymnaea stagnalis</name>
    <name type="common">Great pond snail</name>
    <name type="synonym">Helix stagnalis</name>
    <dbReference type="NCBI Taxonomy" id="6523"/>
    <lineage>
        <taxon>Eukaryota</taxon>
        <taxon>Metazoa</taxon>
        <taxon>Spiralia</taxon>
        <taxon>Lophotrochozoa</taxon>
        <taxon>Mollusca</taxon>
        <taxon>Gastropoda</taxon>
        <taxon>Heterobranchia</taxon>
        <taxon>Euthyneura</taxon>
        <taxon>Panpulmonata</taxon>
        <taxon>Hygrophila</taxon>
        <taxon>Lymnaeoidea</taxon>
        <taxon>Lymnaeidae</taxon>
        <taxon>Lymnaea</taxon>
    </lineage>
</organism>
<protein>
    <recommendedName>
        <fullName evidence="1">SAM domain-containing protein</fullName>
    </recommendedName>
</protein>
<accession>A0AAV2IL09</accession>
<gene>
    <name evidence="2" type="ORF">GSLYS_00020150001</name>
</gene>
<dbReference type="InterPro" id="IPR013761">
    <property type="entry name" value="SAM/pointed_sf"/>
</dbReference>
<evidence type="ECO:0000313" key="3">
    <source>
        <dbReference type="Proteomes" id="UP001497497"/>
    </source>
</evidence>
<dbReference type="SUPFAM" id="SSF47769">
    <property type="entry name" value="SAM/Pointed domain"/>
    <property type="match status" value="1"/>
</dbReference>
<dbReference type="Pfam" id="PF07647">
    <property type="entry name" value="SAM_2"/>
    <property type="match status" value="1"/>
</dbReference>